<name>A0ABQ8T7V6_PERAM</name>
<accession>A0ABQ8T7V6</accession>
<proteinExistence type="predicted"/>
<evidence type="ECO:0000313" key="2">
    <source>
        <dbReference type="Proteomes" id="UP001148838"/>
    </source>
</evidence>
<evidence type="ECO:0000313" key="1">
    <source>
        <dbReference type="EMBL" id="KAJ4441932.1"/>
    </source>
</evidence>
<comment type="caution">
    <text evidence="1">The sequence shown here is derived from an EMBL/GenBank/DDBJ whole genome shotgun (WGS) entry which is preliminary data.</text>
</comment>
<sequence>MASLCEGGNEPAGSLKAIYLRHQLLLPSTAQYENLLQELRTKRSQIWSDFYTTEAMLSDEWKRPYYELRHTITRFAVHGFHFKICKTTGYHEPSAECVANSCLGRALVKEDEYEEVRRDGTVRIILWRERVFRLRWEERWKSVIVLFSPHGVCKPSIENHYLISNLPKNIVLTYRLLKFEVVSLVGTA</sequence>
<dbReference type="Proteomes" id="UP001148838">
    <property type="component" value="Unassembled WGS sequence"/>
</dbReference>
<dbReference type="EMBL" id="JAJSOF020000015">
    <property type="protein sequence ID" value="KAJ4441932.1"/>
    <property type="molecule type" value="Genomic_DNA"/>
</dbReference>
<gene>
    <name evidence="1" type="ORF">ANN_11795</name>
</gene>
<protein>
    <submittedName>
        <fullName evidence="1">Uncharacterized protein</fullName>
    </submittedName>
</protein>
<reference evidence="1 2" key="1">
    <citation type="journal article" date="2022" name="Allergy">
        <title>Genome assembly and annotation of Periplaneta americana reveal a comprehensive cockroach allergen profile.</title>
        <authorList>
            <person name="Wang L."/>
            <person name="Xiong Q."/>
            <person name="Saelim N."/>
            <person name="Wang L."/>
            <person name="Nong W."/>
            <person name="Wan A.T."/>
            <person name="Shi M."/>
            <person name="Liu X."/>
            <person name="Cao Q."/>
            <person name="Hui J.H.L."/>
            <person name="Sookrung N."/>
            <person name="Leung T.F."/>
            <person name="Tungtrongchitr A."/>
            <person name="Tsui S.K.W."/>
        </authorList>
    </citation>
    <scope>NUCLEOTIDE SEQUENCE [LARGE SCALE GENOMIC DNA]</scope>
    <source>
        <strain evidence="1">PWHHKU_190912</strain>
    </source>
</reference>
<keyword evidence="2" id="KW-1185">Reference proteome</keyword>
<organism evidence="1 2">
    <name type="scientific">Periplaneta americana</name>
    <name type="common">American cockroach</name>
    <name type="synonym">Blatta americana</name>
    <dbReference type="NCBI Taxonomy" id="6978"/>
    <lineage>
        <taxon>Eukaryota</taxon>
        <taxon>Metazoa</taxon>
        <taxon>Ecdysozoa</taxon>
        <taxon>Arthropoda</taxon>
        <taxon>Hexapoda</taxon>
        <taxon>Insecta</taxon>
        <taxon>Pterygota</taxon>
        <taxon>Neoptera</taxon>
        <taxon>Polyneoptera</taxon>
        <taxon>Dictyoptera</taxon>
        <taxon>Blattodea</taxon>
        <taxon>Blattoidea</taxon>
        <taxon>Blattidae</taxon>
        <taxon>Blattinae</taxon>
        <taxon>Periplaneta</taxon>
    </lineage>
</organism>